<evidence type="ECO:0000256" key="3">
    <source>
        <dbReference type="ARBA" id="ARBA00023110"/>
    </source>
</evidence>
<dbReference type="PROSITE" id="PS50059">
    <property type="entry name" value="FKBP_PPIASE"/>
    <property type="match status" value="1"/>
</dbReference>
<comment type="catalytic activity">
    <reaction evidence="1 5">
        <text>[protein]-peptidylproline (omega=180) = [protein]-peptidylproline (omega=0)</text>
        <dbReference type="Rhea" id="RHEA:16237"/>
        <dbReference type="Rhea" id="RHEA-COMP:10747"/>
        <dbReference type="Rhea" id="RHEA-COMP:10748"/>
        <dbReference type="ChEBI" id="CHEBI:83833"/>
        <dbReference type="ChEBI" id="CHEBI:83834"/>
        <dbReference type="EC" id="5.2.1.8"/>
    </reaction>
</comment>
<keyword evidence="3 5" id="KW-0697">Rotamase</keyword>
<reference evidence="8" key="1">
    <citation type="submission" date="2020-01" db="EMBL/GenBank/DDBJ databases">
        <authorList>
            <person name="Mishra B."/>
        </authorList>
    </citation>
    <scope>NUCLEOTIDE SEQUENCE [LARGE SCALE GENOMIC DNA]</scope>
</reference>
<gene>
    <name evidence="8" type="ORF">MERR_LOCUS16523</name>
</gene>
<evidence type="ECO:0000313" key="9">
    <source>
        <dbReference type="Proteomes" id="UP000467841"/>
    </source>
</evidence>
<feature type="compositionally biased region" description="Low complexity" evidence="6">
    <location>
        <begin position="339"/>
        <end position="349"/>
    </location>
</feature>
<feature type="region of interest" description="Disordered" evidence="6">
    <location>
        <begin position="246"/>
        <end position="282"/>
    </location>
</feature>
<dbReference type="SUPFAM" id="SSF54534">
    <property type="entry name" value="FKBP-like"/>
    <property type="match status" value="1"/>
</dbReference>
<feature type="region of interest" description="Disordered" evidence="6">
    <location>
        <begin position="311"/>
        <end position="383"/>
    </location>
</feature>
<keyword evidence="9" id="KW-1185">Reference proteome</keyword>
<proteinExistence type="predicted"/>
<dbReference type="PANTHER" id="PTHR43811:SF48">
    <property type="entry name" value="PEPTIDYL-PROLYL CIS-TRANS ISOMERASE FKBP43"/>
    <property type="match status" value="1"/>
</dbReference>
<evidence type="ECO:0000256" key="5">
    <source>
        <dbReference type="PROSITE-ProRule" id="PRU00277"/>
    </source>
</evidence>
<dbReference type="Pfam" id="PF17800">
    <property type="entry name" value="NPL"/>
    <property type="match status" value="1"/>
</dbReference>
<evidence type="ECO:0000259" key="7">
    <source>
        <dbReference type="PROSITE" id="PS50059"/>
    </source>
</evidence>
<dbReference type="Pfam" id="PF00254">
    <property type="entry name" value="FKBP_C"/>
    <property type="match status" value="1"/>
</dbReference>
<feature type="domain" description="PPIase FKBP-type" evidence="7">
    <location>
        <begin position="473"/>
        <end position="561"/>
    </location>
</feature>
<keyword evidence="4 5" id="KW-0413">Isomerase</keyword>
<dbReference type="InterPro" id="IPR001179">
    <property type="entry name" value="PPIase_FKBP_dom"/>
</dbReference>
<dbReference type="AlphaFoldDB" id="A0A6D2IWI4"/>
<dbReference type="Proteomes" id="UP000467841">
    <property type="component" value="Unassembled WGS sequence"/>
</dbReference>
<feature type="compositionally biased region" description="Basic residues" evidence="6">
    <location>
        <begin position="350"/>
        <end position="360"/>
    </location>
</feature>
<comment type="caution">
    <text evidence="8">The sequence shown here is derived from an EMBL/GenBank/DDBJ whole genome shotgun (WGS) entry which is preliminary data.</text>
</comment>
<feature type="compositionally biased region" description="Basic and acidic residues" evidence="6">
    <location>
        <begin position="266"/>
        <end position="276"/>
    </location>
</feature>
<dbReference type="GO" id="GO:0003755">
    <property type="term" value="F:peptidyl-prolyl cis-trans isomerase activity"/>
    <property type="evidence" value="ECO:0007669"/>
    <property type="project" value="UniProtKB-KW"/>
</dbReference>
<dbReference type="PANTHER" id="PTHR43811">
    <property type="entry name" value="FKBP-TYPE PEPTIDYL-PROLYL CIS-TRANS ISOMERASE FKPA"/>
    <property type="match status" value="1"/>
</dbReference>
<dbReference type="EMBL" id="CACVBM020001079">
    <property type="protein sequence ID" value="CAA7029288.1"/>
    <property type="molecule type" value="Genomic_DNA"/>
</dbReference>
<dbReference type="Gene3D" id="3.10.50.40">
    <property type="match status" value="1"/>
</dbReference>
<dbReference type="EC" id="5.2.1.8" evidence="2 5"/>
<evidence type="ECO:0000256" key="4">
    <source>
        <dbReference type="ARBA" id="ARBA00023235"/>
    </source>
</evidence>
<dbReference type="Gene3D" id="2.60.120.340">
    <property type="entry name" value="Nucleoplasmin core domain"/>
    <property type="match status" value="1"/>
</dbReference>
<sequence>MRGCDFFSPHNTRSPAQGPPIPVIPSSVIAYLPIPAPISHPAFDFDNPALDLDGSSLLPNREHGLEVKSGRPCTLKSTERKRLHLSQATLGIGNAAARSILQCNVGSKSPVFLCSLSPDKIESCQLHMEFQEAEDVTFSVLGPNTIHLTGYFLGKSTASSQNDDESESYGEDVGNSDMDKGSSDDDYDCGDSFINDDDSSACRLYPSSTDDDEGIPFPTLVSSELLFALLVGTCLQVSVMEWKDKKANRDGNRRRLRKKFQVSDSESDKTSAKPDDSSDGDCVQVRNIEDGLKISTAIALSSSLEIDKPDAECEKAAEATAHSHMTLDTREDKPLPDVKLSPLTKVSKTLSKKRRKKEKSKKSDVIVVDDGEGTQKPQSVQATDKVIEPSSAVLLSENGGDETPLKKRRRKNKTLDETTNVQKNLSECLEKNKKNIDEEAVTTKSLELVIPSNEVVIEEIAREHLDGKVATDGKKVSINYTGKLKDTEKPFQSNLGGPPFRFRLGEKNVIKGLSIGIEGMRVGDKRRLVIPPSLGYAEKGLNEVVPKNAWLVYEVEAVKVR</sequence>
<accession>A0A6D2IWI4</accession>
<evidence type="ECO:0000256" key="6">
    <source>
        <dbReference type="SAM" id="MobiDB-lite"/>
    </source>
</evidence>
<dbReference type="InterPro" id="IPR046357">
    <property type="entry name" value="PPIase_dom_sf"/>
</dbReference>
<organism evidence="8 9">
    <name type="scientific">Microthlaspi erraticum</name>
    <dbReference type="NCBI Taxonomy" id="1685480"/>
    <lineage>
        <taxon>Eukaryota</taxon>
        <taxon>Viridiplantae</taxon>
        <taxon>Streptophyta</taxon>
        <taxon>Embryophyta</taxon>
        <taxon>Tracheophyta</taxon>
        <taxon>Spermatophyta</taxon>
        <taxon>Magnoliopsida</taxon>
        <taxon>eudicotyledons</taxon>
        <taxon>Gunneridae</taxon>
        <taxon>Pentapetalae</taxon>
        <taxon>rosids</taxon>
        <taxon>malvids</taxon>
        <taxon>Brassicales</taxon>
        <taxon>Brassicaceae</taxon>
        <taxon>Coluteocarpeae</taxon>
        <taxon>Microthlaspi</taxon>
    </lineage>
</organism>
<dbReference type="OrthoDB" id="1902587at2759"/>
<dbReference type="InterPro" id="IPR041232">
    <property type="entry name" value="NPL"/>
</dbReference>
<protein>
    <recommendedName>
        <fullName evidence="2 5">peptidylprolyl isomerase</fullName>
        <ecNumber evidence="2 5">5.2.1.8</ecNumber>
    </recommendedName>
</protein>
<evidence type="ECO:0000313" key="8">
    <source>
        <dbReference type="EMBL" id="CAA7029288.1"/>
    </source>
</evidence>
<feature type="compositionally biased region" description="Basic and acidic residues" evidence="6">
    <location>
        <begin position="325"/>
        <end position="336"/>
    </location>
</feature>
<evidence type="ECO:0000256" key="2">
    <source>
        <dbReference type="ARBA" id="ARBA00013194"/>
    </source>
</evidence>
<evidence type="ECO:0000256" key="1">
    <source>
        <dbReference type="ARBA" id="ARBA00000971"/>
    </source>
</evidence>
<feature type="region of interest" description="Disordered" evidence="6">
    <location>
        <begin position="157"/>
        <end position="189"/>
    </location>
</feature>
<name>A0A6D2IWI4_9BRAS</name>